<evidence type="ECO:0000256" key="1">
    <source>
        <dbReference type="SAM" id="MobiDB-lite"/>
    </source>
</evidence>
<keyword evidence="2" id="KW-0472">Membrane</keyword>
<evidence type="ECO:0000256" key="2">
    <source>
        <dbReference type="SAM" id="Phobius"/>
    </source>
</evidence>
<protein>
    <submittedName>
        <fullName evidence="4">UDP-N-acetyl-D-mannosamine dehydrogenase</fullName>
    </submittedName>
</protein>
<reference evidence="4" key="1">
    <citation type="journal article" date="2021" name="Front. Microbiol.">
        <title>Comprehensive Comparative Genomics and Phenotyping of Methylobacterium Species.</title>
        <authorList>
            <person name="Alessa O."/>
            <person name="Ogura Y."/>
            <person name="Fujitani Y."/>
            <person name="Takami H."/>
            <person name="Hayashi T."/>
            <person name="Sahin N."/>
            <person name="Tani A."/>
        </authorList>
    </citation>
    <scope>NUCLEOTIDE SEQUENCE</scope>
    <source>
        <strain evidence="4">NBRC 15686</strain>
    </source>
</reference>
<sequence length="93" mass="10155">MMRRLPRAGFQVGSETRKIDRKRDPNMDVRKAPNVVIIGLGYVGLTLSVALARRGVQVYGIEKRPDVVEKTNAGVPHFAEVGLQAALADVVKS</sequence>
<dbReference type="InterPro" id="IPR036291">
    <property type="entry name" value="NAD(P)-bd_dom_sf"/>
</dbReference>
<dbReference type="Proteomes" id="UP001055039">
    <property type="component" value="Unassembled WGS sequence"/>
</dbReference>
<evidence type="ECO:0000259" key="3">
    <source>
        <dbReference type="Pfam" id="PF03721"/>
    </source>
</evidence>
<proteinExistence type="predicted"/>
<gene>
    <name evidence="4" type="primary">wecC</name>
    <name evidence="4" type="ORF">LNAOJCKE_1745</name>
</gene>
<dbReference type="EMBL" id="BPRC01000004">
    <property type="protein sequence ID" value="GJE64539.1"/>
    <property type="molecule type" value="Genomic_DNA"/>
</dbReference>
<accession>A0ABQ4UBB1</accession>
<evidence type="ECO:0000313" key="5">
    <source>
        <dbReference type="Proteomes" id="UP001055039"/>
    </source>
</evidence>
<feature type="compositionally biased region" description="Basic and acidic residues" evidence="1">
    <location>
        <begin position="15"/>
        <end position="25"/>
    </location>
</feature>
<name>A0ABQ4UBB1_9HYPH</name>
<dbReference type="Pfam" id="PF03721">
    <property type="entry name" value="UDPG_MGDP_dh_N"/>
    <property type="match status" value="1"/>
</dbReference>
<feature type="domain" description="UDP-glucose/GDP-mannose dehydrogenase N-terminal" evidence="3">
    <location>
        <begin position="34"/>
        <end position="91"/>
    </location>
</feature>
<organism evidence="4 5">
    <name type="scientific">Methylorubrum aminovorans</name>
    <dbReference type="NCBI Taxonomy" id="269069"/>
    <lineage>
        <taxon>Bacteria</taxon>
        <taxon>Pseudomonadati</taxon>
        <taxon>Pseudomonadota</taxon>
        <taxon>Alphaproteobacteria</taxon>
        <taxon>Hyphomicrobiales</taxon>
        <taxon>Methylobacteriaceae</taxon>
        <taxon>Methylorubrum</taxon>
    </lineage>
</organism>
<keyword evidence="2" id="KW-1133">Transmembrane helix</keyword>
<dbReference type="InterPro" id="IPR001732">
    <property type="entry name" value="UDP-Glc/GDP-Man_DH_N"/>
</dbReference>
<feature type="transmembrane region" description="Helical" evidence="2">
    <location>
        <begin position="32"/>
        <end position="52"/>
    </location>
</feature>
<keyword evidence="2" id="KW-0812">Transmembrane</keyword>
<dbReference type="Gene3D" id="3.40.50.720">
    <property type="entry name" value="NAD(P)-binding Rossmann-like Domain"/>
    <property type="match status" value="1"/>
</dbReference>
<dbReference type="SUPFAM" id="SSF51735">
    <property type="entry name" value="NAD(P)-binding Rossmann-fold domains"/>
    <property type="match status" value="1"/>
</dbReference>
<comment type="caution">
    <text evidence="4">The sequence shown here is derived from an EMBL/GenBank/DDBJ whole genome shotgun (WGS) entry which is preliminary data.</text>
</comment>
<feature type="region of interest" description="Disordered" evidence="1">
    <location>
        <begin position="1"/>
        <end position="25"/>
    </location>
</feature>
<evidence type="ECO:0000313" key="4">
    <source>
        <dbReference type="EMBL" id="GJE64539.1"/>
    </source>
</evidence>
<keyword evidence="5" id="KW-1185">Reference proteome</keyword>
<reference evidence="4" key="2">
    <citation type="submission" date="2021-08" db="EMBL/GenBank/DDBJ databases">
        <authorList>
            <person name="Tani A."/>
            <person name="Ola A."/>
            <person name="Ogura Y."/>
            <person name="Katsura K."/>
            <person name="Hayashi T."/>
        </authorList>
    </citation>
    <scope>NUCLEOTIDE SEQUENCE</scope>
    <source>
        <strain evidence="4">NBRC 15686</strain>
    </source>
</reference>